<keyword evidence="2" id="KW-1185">Reference proteome</keyword>
<organism evidence="1 2">
    <name type="scientific">Motilimonas cestriensis</name>
    <dbReference type="NCBI Taxonomy" id="2742685"/>
    <lineage>
        <taxon>Bacteria</taxon>
        <taxon>Pseudomonadati</taxon>
        <taxon>Pseudomonadota</taxon>
        <taxon>Gammaproteobacteria</taxon>
        <taxon>Alteromonadales</taxon>
        <taxon>Alteromonadales genera incertae sedis</taxon>
        <taxon>Motilimonas</taxon>
    </lineage>
</organism>
<comment type="caution">
    <text evidence="1">The sequence shown here is derived from an EMBL/GenBank/DDBJ whole genome shotgun (WGS) entry which is preliminary data.</text>
</comment>
<dbReference type="InterPro" id="IPR021727">
    <property type="entry name" value="DUF3299"/>
</dbReference>
<accession>A0ABS8WFJ6</accession>
<name>A0ABS8WFJ6_9GAMM</name>
<gene>
    <name evidence="1" type="ORF">K6Y31_17075</name>
</gene>
<proteinExistence type="predicted"/>
<dbReference type="Pfam" id="PF11736">
    <property type="entry name" value="DUF3299"/>
    <property type="match status" value="1"/>
</dbReference>
<protein>
    <submittedName>
        <fullName evidence="1">DUF3299 domain-containing protein</fullName>
    </submittedName>
</protein>
<sequence length="145" mass="16056">MLVQAEAITMEWEELLPEAERIAQAKAAELNHDGSVVNQPQSQEVNVRSDLNGKTIRLPGFVVPLEGDENTITEFFLVPYFGACIHVPPPPPNQIIYVKYPKGAPVDDVWGAVWIEGTIKAETMSNDLATVGYTMEGIKVEVYEE</sequence>
<evidence type="ECO:0000313" key="2">
    <source>
        <dbReference type="Proteomes" id="UP001201273"/>
    </source>
</evidence>
<dbReference type="EMBL" id="JAIMJA010000020">
    <property type="protein sequence ID" value="MCE2596511.1"/>
    <property type="molecule type" value="Genomic_DNA"/>
</dbReference>
<dbReference type="Gene3D" id="2.40.50.870">
    <property type="entry name" value="Protein of unknown function (DUF3299)"/>
    <property type="match status" value="1"/>
</dbReference>
<reference evidence="1 2" key="1">
    <citation type="journal article" date="2022" name="Environ. Microbiol. Rep.">
        <title>Eco-phylogenetic analyses reveal divergent evolution of vitamin B12 metabolism in the marine bacterial family 'Psychromonadaceae'.</title>
        <authorList>
            <person name="Jin X."/>
            <person name="Yang Y."/>
            <person name="Cao H."/>
            <person name="Gao B."/>
            <person name="Zhao Z."/>
        </authorList>
    </citation>
    <scope>NUCLEOTIDE SEQUENCE [LARGE SCALE GENOMIC DNA]</scope>
    <source>
        <strain evidence="1 2">MKS20</strain>
    </source>
</reference>
<evidence type="ECO:0000313" key="1">
    <source>
        <dbReference type="EMBL" id="MCE2596511.1"/>
    </source>
</evidence>
<dbReference type="Proteomes" id="UP001201273">
    <property type="component" value="Unassembled WGS sequence"/>
</dbReference>